<dbReference type="RefSeq" id="WP_022039822.1">
    <property type="nucleotide sequence ID" value="NZ_JACSPP010000075.1"/>
</dbReference>
<keyword evidence="1" id="KW-0472">Membrane</keyword>
<name>A0ABR8YCD6_9BACT</name>
<accession>A0ABR8YCD6</accession>
<keyword evidence="1" id="KW-1133">Transmembrane helix</keyword>
<feature type="transmembrane region" description="Helical" evidence="1">
    <location>
        <begin position="20"/>
        <end position="43"/>
    </location>
</feature>
<keyword evidence="3" id="KW-1185">Reference proteome</keyword>
<comment type="caution">
    <text evidence="2">The sequence shown here is derived from an EMBL/GenBank/DDBJ whole genome shotgun (WGS) entry which is preliminary data.</text>
</comment>
<keyword evidence="1" id="KW-0812">Transmembrane</keyword>
<proteinExistence type="predicted"/>
<dbReference type="Proteomes" id="UP000620874">
    <property type="component" value="Unassembled WGS sequence"/>
</dbReference>
<evidence type="ECO:0000313" key="2">
    <source>
        <dbReference type="EMBL" id="MBD8041868.1"/>
    </source>
</evidence>
<gene>
    <name evidence="2" type="ORF">H9625_15770</name>
</gene>
<reference evidence="2 3" key="1">
    <citation type="submission" date="2020-08" db="EMBL/GenBank/DDBJ databases">
        <title>A Genomic Blueprint of the Chicken Gut Microbiome.</title>
        <authorList>
            <person name="Gilroy R."/>
            <person name="Ravi A."/>
            <person name="Getino M."/>
            <person name="Pursley I."/>
            <person name="Horton D.L."/>
            <person name="Alikhan N.-F."/>
            <person name="Baker D."/>
            <person name="Gharbi K."/>
            <person name="Hall N."/>
            <person name="Watson M."/>
            <person name="Adriaenssens E.M."/>
            <person name="Foster-Nyarko E."/>
            <person name="Jarju S."/>
            <person name="Secka A."/>
            <person name="Antonio M."/>
            <person name="Oren A."/>
            <person name="Chaudhuri R."/>
            <person name="La Ragione R.M."/>
            <person name="Hildebrand F."/>
            <person name="Pallen M.J."/>
        </authorList>
    </citation>
    <scope>NUCLEOTIDE SEQUENCE [LARGE SCALE GENOMIC DNA]</scope>
    <source>
        <strain evidence="2 3">Sa1CVN1</strain>
    </source>
</reference>
<evidence type="ECO:0000313" key="3">
    <source>
        <dbReference type="Proteomes" id="UP000620874"/>
    </source>
</evidence>
<evidence type="ECO:0000256" key="1">
    <source>
        <dbReference type="SAM" id="Phobius"/>
    </source>
</evidence>
<sequence>MSRRNRRVSFFKKEEDTDPLSVVVNLFDVAMVFAVSLMVAMVMHMNMTEVFTDKDFTIVKNPGKDNMEIITKEGKQINRYTPSQDQSSSGKRGKKVGIAYELENGEIIYVPEGE</sequence>
<dbReference type="InterPro" id="IPR018676">
    <property type="entry name" value="DUF2149"/>
</dbReference>
<dbReference type="Pfam" id="PF09919">
    <property type="entry name" value="DUF2149"/>
    <property type="match status" value="1"/>
</dbReference>
<protein>
    <submittedName>
        <fullName evidence="2">DUF2149 domain-containing protein</fullName>
    </submittedName>
</protein>
<organism evidence="2 3">
    <name type="scientific">Phocaeicola intestinalis</name>
    <dbReference type="NCBI Taxonomy" id="2762212"/>
    <lineage>
        <taxon>Bacteria</taxon>
        <taxon>Pseudomonadati</taxon>
        <taxon>Bacteroidota</taxon>
        <taxon>Bacteroidia</taxon>
        <taxon>Bacteroidales</taxon>
        <taxon>Bacteroidaceae</taxon>
        <taxon>Phocaeicola</taxon>
    </lineage>
</organism>
<dbReference type="EMBL" id="JACSPP010000075">
    <property type="protein sequence ID" value="MBD8041868.1"/>
    <property type="molecule type" value="Genomic_DNA"/>
</dbReference>